<organism evidence="6 7">
    <name type="scientific">Phialemonium thermophilum</name>
    <dbReference type="NCBI Taxonomy" id="223376"/>
    <lineage>
        <taxon>Eukaryota</taxon>
        <taxon>Fungi</taxon>
        <taxon>Dikarya</taxon>
        <taxon>Ascomycota</taxon>
        <taxon>Pezizomycotina</taxon>
        <taxon>Sordariomycetes</taxon>
        <taxon>Sordariomycetidae</taxon>
        <taxon>Cephalothecales</taxon>
        <taxon>Cephalothecaceae</taxon>
        <taxon>Phialemonium</taxon>
    </lineage>
</organism>
<dbReference type="PRINTS" id="PR00370">
    <property type="entry name" value="FMOXYGENASE"/>
</dbReference>
<dbReference type="Proteomes" id="UP001586593">
    <property type="component" value="Unassembled WGS sequence"/>
</dbReference>
<proteinExistence type="inferred from homology"/>
<reference evidence="6 7" key="1">
    <citation type="journal article" date="2024" name="Commun. Biol.">
        <title>Comparative genomic analysis of thermophilic fungi reveals convergent evolutionary adaptations and gene losses.</title>
        <authorList>
            <person name="Steindorff A.S."/>
            <person name="Aguilar-Pontes M.V."/>
            <person name="Robinson A.J."/>
            <person name="Andreopoulos B."/>
            <person name="LaButti K."/>
            <person name="Kuo A."/>
            <person name="Mondo S."/>
            <person name="Riley R."/>
            <person name="Otillar R."/>
            <person name="Haridas S."/>
            <person name="Lipzen A."/>
            <person name="Grimwood J."/>
            <person name="Schmutz J."/>
            <person name="Clum A."/>
            <person name="Reid I.D."/>
            <person name="Moisan M.C."/>
            <person name="Butler G."/>
            <person name="Nguyen T.T.M."/>
            <person name="Dewar K."/>
            <person name="Conant G."/>
            <person name="Drula E."/>
            <person name="Henrissat B."/>
            <person name="Hansel C."/>
            <person name="Singer S."/>
            <person name="Hutchinson M.I."/>
            <person name="de Vries R.P."/>
            <person name="Natvig D.O."/>
            <person name="Powell A.J."/>
            <person name="Tsang A."/>
            <person name="Grigoriev I.V."/>
        </authorList>
    </citation>
    <scope>NUCLEOTIDE SEQUENCE [LARGE SCALE GENOMIC DNA]</scope>
    <source>
        <strain evidence="6 7">ATCC 24622</strain>
    </source>
</reference>
<keyword evidence="4" id="KW-0521">NADP</keyword>
<keyword evidence="5" id="KW-0560">Oxidoreductase</keyword>
<sequence>MGSHKPGQFDVKDIAIIGAGPCGLSAAKYLLAQNAFRKIVVYEQQSEVGGVWNYSKIPSPTTHVPQVSAFCPPDPPIRLPSEPPLFPTPMYDDLHTNIPGPLMRYSDLAFPSGSLIFPSRETVQDYLVQYADEVRHLIKFCTVVKDVRLREAGGRDQWEVETVSTVDGVAQKVTYDAVVVASGHYSTIFIPDVKNIREFHEAYPGVISHSKSYRTPDVFANKKVIVVGNAASGLDIAGQISRVCRGRLLLSVKSPSPPDNLEYIGAEEVPAIEEFLVSERGVRFEDGRVERDVDAVLYATGYLYTLPFFTSLKPPLVSDGRRVRGLYKDLFHIYHPTLAFPGLPIKVVPFPLSESQAAIFARVWANQLPLPTAEEMRRWEEDEAEKRGPSFHVWPKGGDAEYINSTHDWIVGSKTPGKEPPEWNAELLWQRTIYADARLQFQKQGRVAKSLEELGFHYQPTVKDAKDQEIL</sequence>
<evidence type="ECO:0000256" key="1">
    <source>
        <dbReference type="ARBA" id="ARBA00009183"/>
    </source>
</evidence>
<keyword evidence="2" id="KW-0285">Flavoprotein</keyword>
<keyword evidence="3" id="KW-0274">FAD</keyword>
<evidence type="ECO:0000256" key="2">
    <source>
        <dbReference type="ARBA" id="ARBA00022630"/>
    </source>
</evidence>
<dbReference type="InterPro" id="IPR000960">
    <property type="entry name" value="Flavin_mOase"/>
</dbReference>
<accession>A0ABR3Y4P7</accession>
<dbReference type="PANTHER" id="PTHR23023">
    <property type="entry name" value="DIMETHYLANILINE MONOOXYGENASE"/>
    <property type="match status" value="1"/>
</dbReference>
<dbReference type="InterPro" id="IPR020946">
    <property type="entry name" value="Flavin_mOase-like"/>
</dbReference>
<dbReference type="EMBL" id="JAZHXJ010000014">
    <property type="protein sequence ID" value="KAL1882694.1"/>
    <property type="molecule type" value="Genomic_DNA"/>
</dbReference>
<evidence type="ECO:0000256" key="5">
    <source>
        <dbReference type="ARBA" id="ARBA00023002"/>
    </source>
</evidence>
<dbReference type="InterPro" id="IPR036188">
    <property type="entry name" value="FAD/NAD-bd_sf"/>
</dbReference>
<dbReference type="Pfam" id="PF00743">
    <property type="entry name" value="FMO-like"/>
    <property type="match status" value="2"/>
</dbReference>
<evidence type="ECO:0000313" key="7">
    <source>
        <dbReference type="Proteomes" id="UP001586593"/>
    </source>
</evidence>
<keyword evidence="7" id="KW-1185">Reference proteome</keyword>
<evidence type="ECO:0000256" key="3">
    <source>
        <dbReference type="ARBA" id="ARBA00022827"/>
    </source>
</evidence>
<name>A0ABR3Y4P7_9PEZI</name>
<protein>
    <recommendedName>
        <fullName evidence="8">Thiol-specific monooxygenase</fullName>
    </recommendedName>
</protein>
<comment type="similarity">
    <text evidence="1">Belongs to the FMO family.</text>
</comment>
<evidence type="ECO:0008006" key="8">
    <source>
        <dbReference type="Google" id="ProtNLM"/>
    </source>
</evidence>
<dbReference type="SUPFAM" id="SSF51905">
    <property type="entry name" value="FAD/NAD(P)-binding domain"/>
    <property type="match status" value="2"/>
</dbReference>
<evidence type="ECO:0000313" key="6">
    <source>
        <dbReference type="EMBL" id="KAL1882694.1"/>
    </source>
</evidence>
<dbReference type="InterPro" id="IPR050346">
    <property type="entry name" value="FMO-like"/>
</dbReference>
<dbReference type="Gene3D" id="3.50.50.60">
    <property type="entry name" value="FAD/NAD(P)-binding domain"/>
    <property type="match status" value="2"/>
</dbReference>
<comment type="caution">
    <text evidence="6">The sequence shown here is derived from an EMBL/GenBank/DDBJ whole genome shotgun (WGS) entry which is preliminary data.</text>
</comment>
<dbReference type="Pfam" id="PF13450">
    <property type="entry name" value="NAD_binding_8"/>
    <property type="match status" value="1"/>
</dbReference>
<gene>
    <name evidence="6" type="ORF">VTK73DRAFT_1606</name>
</gene>
<evidence type="ECO:0000256" key="4">
    <source>
        <dbReference type="ARBA" id="ARBA00022857"/>
    </source>
</evidence>